<dbReference type="RefSeq" id="WP_132600334.1">
    <property type="nucleotide sequence ID" value="NZ_NRRP01000008.1"/>
</dbReference>
<dbReference type="AlphaFoldDB" id="A0A4R2NWL7"/>
<feature type="compositionally biased region" description="Acidic residues" evidence="1">
    <location>
        <begin position="141"/>
        <end position="156"/>
    </location>
</feature>
<organism evidence="2 3">
    <name type="scientific">Rhodovulum adriaticum</name>
    <name type="common">Rhodopseudomonas adriatica</name>
    <dbReference type="NCBI Taxonomy" id="35804"/>
    <lineage>
        <taxon>Bacteria</taxon>
        <taxon>Pseudomonadati</taxon>
        <taxon>Pseudomonadota</taxon>
        <taxon>Alphaproteobacteria</taxon>
        <taxon>Rhodobacterales</taxon>
        <taxon>Paracoccaceae</taxon>
        <taxon>Rhodovulum</taxon>
    </lineage>
</organism>
<gene>
    <name evidence="2" type="ORF">EV656_102347</name>
</gene>
<evidence type="ECO:0000256" key="1">
    <source>
        <dbReference type="SAM" id="MobiDB-lite"/>
    </source>
</evidence>
<protein>
    <submittedName>
        <fullName evidence="2">Uncharacterized protein</fullName>
    </submittedName>
</protein>
<sequence length="222" mass="23539">MSESAEPRDLEDVLASIRRLVAEEVDAAVVPETAPVRAPDRLVLTPALRVAPPQPAQADSADAPDTPDEAKEDQDCPPSDADADDATDAPKAPAEDAALDAVDEDMSGAEAARDQAGDSPFDFHSIRVAVGAEKDAAPEDGAAEPDVDESDADELGSEWPDYPGVSGAIEETALLDEDMLREIVGEIVRQELQGALGERITRNVRKLVRREINRALAARNIG</sequence>
<feature type="region of interest" description="Disordered" evidence="1">
    <location>
        <begin position="26"/>
        <end position="165"/>
    </location>
</feature>
<keyword evidence="3" id="KW-1185">Reference proteome</keyword>
<reference evidence="2 3" key="1">
    <citation type="submission" date="2019-03" db="EMBL/GenBank/DDBJ databases">
        <title>Genomic Encyclopedia of Type Strains, Phase IV (KMG-IV): sequencing the most valuable type-strain genomes for metagenomic binning, comparative biology and taxonomic classification.</title>
        <authorList>
            <person name="Goeker M."/>
        </authorList>
    </citation>
    <scope>NUCLEOTIDE SEQUENCE [LARGE SCALE GENOMIC DNA]</scope>
    <source>
        <strain evidence="2 3">DSM 2781</strain>
    </source>
</reference>
<comment type="caution">
    <text evidence="2">The sequence shown here is derived from an EMBL/GenBank/DDBJ whole genome shotgun (WGS) entry which is preliminary data.</text>
</comment>
<evidence type="ECO:0000313" key="3">
    <source>
        <dbReference type="Proteomes" id="UP000295733"/>
    </source>
</evidence>
<name>A0A4R2NWL7_RHOAD</name>
<evidence type="ECO:0000313" key="2">
    <source>
        <dbReference type="EMBL" id="TCP26382.1"/>
    </source>
</evidence>
<accession>A0A4R2NWL7</accession>
<dbReference type="EMBL" id="SLXL01000002">
    <property type="protein sequence ID" value="TCP26382.1"/>
    <property type="molecule type" value="Genomic_DNA"/>
</dbReference>
<proteinExistence type="predicted"/>
<feature type="compositionally biased region" description="Low complexity" evidence="1">
    <location>
        <begin position="27"/>
        <end position="36"/>
    </location>
</feature>
<feature type="compositionally biased region" description="Acidic residues" evidence="1">
    <location>
        <begin position="97"/>
        <end position="107"/>
    </location>
</feature>
<dbReference type="Proteomes" id="UP000295733">
    <property type="component" value="Unassembled WGS sequence"/>
</dbReference>
<dbReference type="OrthoDB" id="7875768at2"/>